<dbReference type="Proteomes" id="UP000633814">
    <property type="component" value="Unassembled WGS sequence"/>
</dbReference>
<dbReference type="SUPFAM" id="SSF55781">
    <property type="entry name" value="GAF domain-like"/>
    <property type="match status" value="1"/>
</dbReference>
<feature type="domain" description="HD-GYP" evidence="3">
    <location>
        <begin position="317"/>
        <end position="514"/>
    </location>
</feature>
<dbReference type="PROSITE" id="PS50110">
    <property type="entry name" value="RESPONSE_REGULATORY"/>
    <property type="match status" value="1"/>
</dbReference>
<proteinExistence type="predicted"/>
<dbReference type="Pfam" id="PF11849">
    <property type="entry name" value="DUF3369"/>
    <property type="match status" value="1"/>
</dbReference>
<feature type="modified residue" description="4-aspartylphosphate" evidence="1">
    <location>
        <position position="78"/>
    </location>
</feature>
<dbReference type="InterPro" id="IPR021800">
    <property type="entry name" value="DUF3369"/>
</dbReference>
<protein>
    <submittedName>
        <fullName evidence="4">DUF3369 domain-containing protein</fullName>
    </submittedName>
</protein>
<dbReference type="SUPFAM" id="SSF109604">
    <property type="entry name" value="HD-domain/PDEase-like"/>
    <property type="match status" value="1"/>
</dbReference>
<organism evidence="4 5">
    <name type="scientific">Alishewanella maricola</name>
    <dbReference type="NCBI Taxonomy" id="2795740"/>
    <lineage>
        <taxon>Bacteria</taxon>
        <taxon>Pseudomonadati</taxon>
        <taxon>Pseudomonadota</taxon>
        <taxon>Gammaproteobacteria</taxon>
        <taxon>Alteromonadales</taxon>
        <taxon>Alteromonadaceae</taxon>
        <taxon>Alishewanella</taxon>
    </lineage>
</organism>
<reference evidence="4 5" key="1">
    <citation type="submission" date="2021-10" db="EMBL/GenBank/DDBJ databases">
        <title>Alishewanella koreense sp. nov. isolated from seawater of southwestern coast in South Korea and the proposal for the reclassification of Rheinheimera perlucida and Rheinheimera tuosuensis as Arsukibacterium perlucida and Arsukibacterium tuosuensis.</title>
        <authorList>
            <person name="Kim K.H."/>
            <person name="Ruan W."/>
            <person name="Kim K.R."/>
            <person name="Baek J.H."/>
            <person name="Jeon C.O."/>
        </authorList>
    </citation>
    <scope>NUCLEOTIDE SEQUENCE [LARGE SCALE GENOMIC DNA]</scope>
    <source>
        <strain evidence="4 5">16-MA</strain>
    </source>
</reference>
<evidence type="ECO:0000313" key="5">
    <source>
        <dbReference type="Proteomes" id="UP000633814"/>
    </source>
</evidence>
<dbReference type="Gene3D" id="1.10.3210.10">
    <property type="entry name" value="Hypothetical protein af1432"/>
    <property type="match status" value="1"/>
</dbReference>
<accession>A0ABS8BZX1</accession>
<evidence type="ECO:0000313" key="4">
    <source>
        <dbReference type="EMBL" id="MCB5225607.1"/>
    </source>
</evidence>
<keyword evidence="1" id="KW-0597">Phosphoprotein</keyword>
<keyword evidence="5" id="KW-1185">Reference proteome</keyword>
<dbReference type="RefSeq" id="WP_226749695.1">
    <property type="nucleotide sequence ID" value="NZ_JAEINI020000001.1"/>
</dbReference>
<dbReference type="InterPro" id="IPR003607">
    <property type="entry name" value="HD/PDEase_dom"/>
</dbReference>
<dbReference type="Pfam" id="PF13487">
    <property type="entry name" value="HD_5"/>
    <property type="match status" value="1"/>
</dbReference>
<dbReference type="SMART" id="SM00471">
    <property type="entry name" value="HDc"/>
    <property type="match status" value="1"/>
</dbReference>
<dbReference type="SUPFAM" id="SSF52172">
    <property type="entry name" value="CheY-like"/>
    <property type="match status" value="1"/>
</dbReference>
<dbReference type="EMBL" id="JAEINI020000001">
    <property type="protein sequence ID" value="MCB5225607.1"/>
    <property type="molecule type" value="Genomic_DNA"/>
</dbReference>
<name>A0ABS8BZX1_9ALTE</name>
<dbReference type="InterPro" id="IPR052020">
    <property type="entry name" value="Cyclic_di-GMP/3'3'-cGAMP_PDE"/>
</dbReference>
<sequence length="521" mass="58603">MSEQFLFADEPELETTVSNGTWKVLIVDDESEVHVVTRLALSDFSFQQKKLLFISAYSGAEAQQIMSEQQDIAIVLLDVVMETDDAGLQVARYIREQLNNQFVRIILRTGQPGQAPERQVIVDYDINDYKSKTELTAQKLFTVMMSSLRSYRDIISIEQSRQGLEKIMDASVDLFSAHSMEQFIDGVLQQLTSVLGCDQDALLVSSSLVAGNVQASDPHELVVFAGQGEFEQKEGQPIQEVLDKPLLDAFEQALNSKAIVYRDNYLVAYCSSKFTHGSLLYVSGLPGPMSESQQKLVQLFAQNVQIAYENVQLQHEVEDTQREIVYRLSEAVEQRSVETGNHVRRIAFICYELAIAYGLAKEDAELLMYAAPLHDVGKAGIPDEILNKPDKLTPEQWSVMKQHTNIGFNILKDSKRSIIQAGAIIAREHHERWDGSGYPDGKKAEEIHVFARIAALADVYDALRHRRCYKDAWNLQQVIAEINAQANRQFEPKMVAAFNQIVTKLEAVLQKYPDSGNVAPL</sequence>
<gene>
    <name evidence="4" type="ORF">JAO78_002105</name>
</gene>
<dbReference type="PANTHER" id="PTHR45228">
    <property type="entry name" value="CYCLIC DI-GMP PHOSPHODIESTERASE TM_0186-RELATED"/>
    <property type="match status" value="1"/>
</dbReference>
<dbReference type="Gene3D" id="3.40.50.2300">
    <property type="match status" value="1"/>
</dbReference>
<dbReference type="SMART" id="SM00448">
    <property type="entry name" value="REC"/>
    <property type="match status" value="1"/>
</dbReference>
<dbReference type="PANTHER" id="PTHR45228:SF9">
    <property type="entry name" value="3'3'-CGAMP-SPECIFIC PHOSPHODIESTERASE 2"/>
    <property type="match status" value="1"/>
</dbReference>
<dbReference type="InterPro" id="IPR037522">
    <property type="entry name" value="HD_GYP_dom"/>
</dbReference>
<dbReference type="CDD" id="cd00077">
    <property type="entry name" value="HDc"/>
    <property type="match status" value="1"/>
</dbReference>
<feature type="domain" description="Response regulatory" evidence="2">
    <location>
        <begin position="23"/>
        <end position="147"/>
    </location>
</feature>
<evidence type="ECO:0000259" key="2">
    <source>
        <dbReference type="PROSITE" id="PS50110"/>
    </source>
</evidence>
<dbReference type="InterPro" id="IPR001789">
    <property type="entry name" value="Sig_transdc_resp-reg_receiver"/>
</dbReference>
<evidence type="ECO:0000259" key="3">
    <source>
        <dbReference type="PROSITE" id="PS51832"/>
    </source>
</evidence>
<dbReference type="InterPro" id="IPR011006">
    <property type="entry name" value="CheY-like_superfamily"/>
</dbReference>
<dbReference type="PROSITE" id="PS51832">
    <property type="entry name" value="HD_GYP"/>
    <property type="match status" value="1"/>
</dbReference>
<comment type="caution">
    <text evidence="4">The sequence shown here is derived from an EMBL/GenBank/DDBJ whole genome shotgun (WGS) entry which is preliminary data.</text>
</comment>
<evidence type="ECO:0000256" key="1">
    <source>
        <dbReference type="PROSITE-ProRule" id="PRU00169"/>
    </source>
</evidence>